<evidence type="ECO:0000256" key="1">
    <source>
        <dbReference type="SAM" id="Phobius"/>
    </source>
</evidence>
<feature type="transmembrane region" description="Helical" evidence="1">
    <location>
        <begin position="100"/>
        <end position="117"/>
    </location>
</feature>
<dbReference type="EMBL" id="PSPG01000010">
    <property type="protein sequence ID" value="PXF21278.1"/>
    <property type="molecule type" value="Genomic_DNA"/>
</dbReference>
<dbReference type="AlphaFoldDB" id="A0A2V3HQ43"/>
<organism evidence="2 3">
    <name type="scientific">Candidatus Thalassarchaeum betae</name>
    <dbReference type="NCBI Taxonomy" id="2599289"/>
    <lineage>
        <taxon>Archaea</taxon>
        <taxon>Methanobacteriati</taxon>
        <taxon>Thermoplasmatota</taxon>
        <taxon>Candidatus Poseidoniia</taxon>
        <taxon>Candidatus Poseidoniales</taxon>
        <taxon>Candidatus Thalassarchaeaceae</taxon>
        <taxon>Candidatus Thalassarchaeum</taxon>
    </lineage>
</organism>
<evidence type="ECO:0000313" key="3">
    <source>
        <dbReference type="Proteomes" id="UP000248161"/>
    </source>
</evidence>
<feature type="transmembrane region" description="Helical" evidence="1">
    <location>
        <begin position="30"/>
        <end position="51"/>
    </location>
</feature>
<protein>
    <recommendedName>
        <fullName evidence="4">GtrA-like protein domain-containing protein</fullName>
    </recommendedName>
</protein>
<reference evidence="2 3" key="1">
    <citation type="journal article" date="2015" name="Nat. Commun.">
        <title>Genomic and transcriptomic evidence for scavenging of diverse organic compounds by widespread deep-sea archaea.</title>
        <authorList>
            <person name="Li M."/>
            <person name="Baker B.J."/>
            <person name="Anantharaman K."/>
            <person name="Jain S."/>
            <person name="Breier J.A."/>
            <person name="Dick G.J."/>
        </authorList>
    </citation>
    <scope>NUCLEOTIDE SEQUENCE [LARGE SCALE GENOMIC DNA]</scope>
    <source>
        <strain evidence="2">Cayman_51_deep</strain>
    </source>
</reference>
<dbReference type="Proteomes" id="UP000248161">
    <property type="component" value="Unassembled WGS sequence"/>
</dbReference>
<name>A0A2V3HQ43_9ARCH</name>
<gene>
    <name evidence="2" type="ORF">CXX69_05210</name>
</gene>
<feature type="transmembrane region" description="Helical" evidence="1">
    <location>
        <begin position="129"/>
        <end position="148"/>
    </location>
</feature>
<sequence>MSGFLMGWIGEFKGRVADVGWTSGKMLREFMRFNVTGCFNSAFAFILYELLYRVNIWDAHTAVAAWVVSSIIGNVEAHYMHYRFTFKSVFNYTTSLNRAFWCYTALLVVTTTSEYFMIERWLINHHIAWLINTCLFGFLNFVLIRWLAFPPELDVAYIERLSDD</sequence>
<evidence type="ECO:0000313" key="2">
    <source>
        <dbReference type="EMBL" id="PXF21278.1"/>
    </source>
</evidence>
<comment type="caution">
    <text evidence="2">The sequence shown here is derived from an EMBL/GenBank/DDBJ whole genome shotgun (WGS) entry which is preliminary data.</text>
</comment>
<keyword evidence="1" id="KW-0812">Transmembrane</keyword>
<feature type="transmembrane region" description="Helical" evidence="1">
    <location>
        <begin position="63"/>
        <end position="80"/>
    </location>
</feature>
<proteinExistence type="predicted"/>
<keyword evidence="1" id="KW-1133">Transmembrane helix</keyword>
<accession>A0A2V3HQ43</accession>
<evidence type="ECO:0008006" key="4">
    <source>
        <dbReference type="Google" id="ProtNLM"/>
    </source>
</evidence>
<keyword evidence="1" id="KW-0472">Membrane</keyword>